<dbReference type="CDD" id="cd06261">
    <property type="entry name" value="TM_PBP2"/>
    <property type="match status" value="1"/>
</dbReference>
<feature type="transmembrane region" description="Helical" evidence="7">
    <location>
        <begin position="153"/>
        <end position="172"/>
    </location>
</feature>
<evidence type="ECO:0000313" key="11">
    <source>
        <dbReference type="Proteomes" id="UP000318405"/>
    </source>
</evidence>
<protein>
    <submittedName>
        <fullName evidence="10">ABC transporter permease</fullName>
    </submittedName>
</protein>
<feature type="transmembrane region" description="Helical" evidence="7">
    <location>
        <begin position="218"/>
        <end position="238"/>
    </location>
</feature>
<dbReference type="EMBL" id="VLTJ01000041">
    <property type="protein sequence ID" value="TSH89449.1"/>
    <property type="molecule type" value="Genomic_DNA"/>
</dbReference>
<evidence type="ECO:0000259" key="9">
    <source>
        <dbReference type="PROSITE" id="PS50928"/>
    </source>
</evidence>
<reference evidence="10 11" key="1">
    <citation type="submission" date="2019-07" db="EMBL/GenBank/DDBJ databases">
        <title>Qingshengfaniella alkalisoli gen. nov., sp. nov., isolated from saline soil.</title>
        <authorList>
            <person name="Xu L."/>
            <person name="Huang X.-X."/>
            <person name="Sun J.-Q."/>
        </authorList>
    </citation>
    <scope>NUCLEOTIDE SEQUENCE [LARGE SCALE GENOMIC DNA]</scope>
    <source>
        <strain evidence="10 11">DSM 27279</strain>
    </source>
</reference>
<evidence type="ECO:0000313" key="10">
    <source>
        <dbReference type="EMBL" id="TSH89449.1"/>
    </source>
</evidence>
<dbReference type="AlphaFoldDB" id="A0A556A993"/>
<dbReference type="InterPro" id="IPR035906">
    <property type="entry name" value="MetI-like_sf"/>
</dbReference>
<dbReference type="Proteomes" id="UP000318405">
    <property type="component" value="Unassembled WGS sequence"/>
</dbReference>
<comment type="subcellular location">
    <subcellularLocation>
        <location evidence="1 7">Cell membrane</location>
        <topology evidence="1 7">Multi-pass membrane protein</topology>
    </subcellularLocation>
</comment>
<evidence type="ECO:0000256" key="4">
    <source>
        <dbReference type="ARBA" id="ARBA00022692"/>
    </source>
</evidence>
<sequence>MADRACLRDGGRQPVRHHRGPGATVHLVAGARMNDNRVLPVIGGLALLVLCWEGAIALFAIEPFVLPRVFDILARLLRDWPALAQGLMVTGAEALTGFVLGTLIGIATAVLMYLFPPFERGFLPVAVAVDAVPVVAFAPLALLWFGMGPASKITIVTLTVSFIVLLNTLHGLRQPDAAAVNLLRSFGASRPAILYRLLLPAAMPSVVTGMRLGIARCMIVALLGEMLGAYRGLGWMIFEATQQMDYLRLWACVLFASGASLLLYAVHVWIDRKLVWWH</sequence>
<dbReference type="SUPFAM" id="SSF161098">
    <property type="entry name" value="MetI-like"/>
    <property type="match status" value="1"/>
</dbReference>
<dbReference type="PROSITE" id="PS50928">
    <property type="entry name" value="ABC_TM1"/>
    <property type="match status" value="1"/>
</dbReference>
<feature type="domain" description="ABC transmembrane type-1" evidence="9">
    <location>
        <begin position="83"/>
        <end position="267"/>
    </location>
</feature>
<comment type="similarity">
    <text evidence="7">Belongs to the binding-protein-dependent transport system permease family.</text>
</comment>
<proteinExistence type="inferred from homology"/>
<keyword evidence="2 7" id="KW-0813">Transport</keyword>
<evidence type="ECO:0000256" key="6">
    <source>
        <dbReference type="ARBA" id="ARBA00023136"/>
    </source>
</evidence>
<comment type="caution">
    <text evidence="10">The sequence shown here is derived from an EMBL/GenBank/DDBJ whole genome shotgun (WGS) entry which is preliminary data.</text>
</comment>
<keyword evidence="4 7" id="KW-0812">Transmembrane</keyword>
<feature type="transmembrane region" description="Helical" evidence="7">
    <location>
        <begin position="94"/>
        <end position="115"/>
    </location>
</feature>
<keyword evidence="6 7" id="KW-0472">Membrane</keyword>
<keyword evidence="3" id="KW-1003">Cell membrane</keyword>
<keyword evidence="5 7" id="KW-1133">Transmembrane helix</keyword>
<dbReference type="PANTHER" id="PTHR30151:SF20">
    <property type="entry name" value="ABC TRANSPORTER PERMEASE PROTEIN HI_0355-RELATED"/>
    <property type="match status" value="1"/>
</dbReference>
<accession>A0A556A993</accession>
<dbReference type="Gene3D" id="1.10.3720.10">
    <property type="entry name" value="MetI-like"/>
    <property type="match status" value="1"/>
</dbReference>
<organism evidence="10 11">
    <name type="scientific">Verticiella sediminum</name>
    <dbReference type="NCBI Taxonomy" id="1247510"/>
    <lineage>
        <taxon>Bacteria</taxon>
        <taxon>Pseudomonadati</taxon>
        <taxon>Pseudomonadota</taxon>
        <taxon>Betaproteobacteria</taxon>
        <taxon>Burkholderiales</taxon>
        <taxon>Alcaligenaceae</taxon>
        <taxon>Verticiella</taxon>
    </lineage>
</organism>
<evidence type="ECO:0000256" key="1">
    <source>
        <dbReference type="ARBA" id="ARBA00004651"/>
    </source>
</evidence>
<evidence type="ECO:0000256" key="5">
    <source>
        <dbReference type="ARBA" id="ARBA00022989"/>
    </source>
</evidence>
<feature type="transmembrane region" description="Helical" evidence="7">
    <location>
        <begin position="193"/>
        <end position="212"/>
    </location>
</feature>
<dbReference type="GO" id="GO:0005886">
    <property type="term" value="C:plasma membrane"/>
    <property type="evidence" value="ECO:0007669"/>
    <property type="project" value="UniProtKB-SubCell"/>
</dbReference>
<dbReference type="InterPro" id="IPR000515">
    <property type="entry name" value="MetI-like"/>
</dbReference>
<keyword evidence="11" id="KW-1185">Reference proteome</keyword>
<dbReference type="Pfam" id="PF00528">
    <property type="entry name" value="BPD_transp_1"/>
    <property type="match status" value="1"/>
</dbReference>
<feature type="region of interest" description="Disordered" evidence="8">
    <location>
        <begin position="1"/>
        <end position="20"/>
    </location>
</feature>
<gene>
    <name evidence="10" type="ORF">FOZ76_24165</name>
</gene>
<feature type="transmembrane region" description="Helical" evidence="7">
    <location>
        <begin position="122"/>
        <end position="147"/>
    </location>
</feature>
<evidence type="ECO:0000256" key="8">
    <source>
        <dbReference type="SAM" id="MobiDB-lite"/>
    </source>
</evidence>
<dbReference type="OrthoDB" id="8138334at2"/>
<evidence type="ECO:0000256" key="7">
    <source>
        <dbReference type="RuleBase" id="RU363032"/>
    </source>
</evidence>
<name>A0A556A993_9BURK</name>
<feature type="compositionally biased region" description="Basic and acidic residues" evidence="8">
    <location>
        <begin position="1"/>
        <end position="11"/>
    </location>
</feature>
<feature type="transmembrane region" description="Helical" evidence="7">
    <location>
        <begin position="250"/>
        <end position="270"/>
    </location>
</feature>
<dbReference type="GO" id="GO:0055085">
    <property type="term" value="P:transmembrane transport"/>
    <property type="evidence" value="ECO:0007669"/>
    <property type="project" value="InterPro"/>
</dbReference>
<feature type="transmembrane region" description="Helical" evidence="7">
    <location>
        <begin position="38"/>
        <end position="61"/>
    </location>
</feature>
<evidence type="ECO:0000256" key="3">
    <source>
        <dbReference type="ARBA" id="ARBA00022475"/>
    </source>
</evidence>
<evidence type="ECO:0000256" key="2">
    <source>
        <dbReference type="ARBA" id="ARBA00022448"/>
    </source>
</evidence>
<dbReference type="PANTHER" id="PTHR30151">
    <property type="entry name" value="ALKANE SULFONATE ABC TRANSPORTER-RELATED, MEMBRANE SUBUNIT"/>
    <property type="match status" value="1"/>
</dbReference>